<dbReference type="Pfam" id="PF07746">
    <property type="entry name" value="LigA"/>
    <property type="match status" value="1"/>
</dbReference>
<dbReference type="EMBL" id="FNPZ01000001">
    <property type="protein sequence ID" value="SDY78830.1"/>
    <property type="molecule type" value="Genomic_DNA"/>
</dbReference>
<proteinExistence type="predicted"/>
<dbReference type="GO" id="GO:0051213">
    <property type="term" value="F:dioxygenase activity"/>
    <property type="evidence" value="ECO:0007669"/>
    <property type="project" value="UniProtKB-KW"/>
</dbReference>
<feature type="domain" description="Extradiol ring-cleavage dioxygenase LigAB LigA subunit" evidence="1">
    <location>
        <begin position="7"/>
        <end position="78"/>
    </location>
</feature>
<keyword evidence="2" id="KW-0223">Dioxygenase</keyword>
<protein>
    <submittedName>
        <fullName evidence="2">Aromatic-ring-opening dioxygenase LigAB, LigA subunit</fullName>
    </submittedName>
</protein>
<reference evidence="2 3" key="1">
    <citation type="submission" date="2016-10" db="EMBL/GenBank/DDBJ databases">
        <authorList>
            <person name="de Groot N.N."/>
        </authorList>
    </citation>
    <scope>NUCLEOTIDE SEQUENCE [LARGE SCALE GENOMIC DNA]</scope>
    <source>
        <strain evidence="2 3">CGMCC 4.3491</strain>
    </source>
</reference>
<name>A0A1H3MQP7_9MICO</name>
<sequence>MSVIAVNKFTLDLEHKPGVLEAYRADPAAVLDGYRLSDAERDAIARLDADWFLTAGVNPIVIRNLLVILGIPHNQMYTHDQS</sequence>
<dbReference type="STRING" id="381665.SAMN05216554_1521"/>
<keyword evidence="2" id="KW-0560">Oxidoreductase</keyword>
<dbReference type="AlphaFoldDB" id="A0A1H3MQP7"/>
<dbReference type="SUPFAM" id="SSF48076">
    <property type="entry name" value="LigA subunit of an aromatic-ring-opening dioxygenase LigAB"/>
    <property type="match status" value="1"/>
</dbReference>
<dbReference type="Proteomes" id="UP000198891">
    <property type="component" value="Unassembled WGS sequence"/>
</dbReference>
<dbReference type="RefSeq" id="WP_092550887.1">
    <property type="nucleotide sequence ID" value="NZ_FNPZ01000001.1"/>
</dbReference>
<evidence type="ECO:0000313" key="2">
    <source>
        <dbReference type="EMBL" id="SDY78830.1"/>
    </source>
</evidence>
<dbReference type="OrthoDB" id="3480574at2"/>
<dbReference type="InterPro" id="IPR036622">
    <property type="entry name" value="LigA_sf"/>
</dbReference>
<organism evidence="2 3">
    <name type="scientific">Herbiconiux ginsengi</name>
    <dbReference type="NCBI Taxonomy" id="381665"/>
    <lineage>
        <taxon>Bacteria</taxon>
        <taxon>Bacillati</taxon>
        <taxon>Actinomycetota</taxon>
        <taxon>Actinomycetes</taxon>
        <taxon>Micrococcales</taxon>
        <taxon>Microbacteriaceae</taxon>
        <taxon>Herbiconiux</taxon>
    </lineage>
</organism>
<keyword evidence="3" id="KW-1185">Reference proteome</keyword>
<evidence type="ECO:0000313" key="3">
    <source>
        <dbReference type="Proteomes" id="UP000198891"/>
    </source>
</evidence>
<dbReference type="InterPro" id="IPR011986">
    <property type="entry name" value="Xdiol_dOase_LigA"/>
</dbReference>
<accession>A0A1H3MQP7</accession>
<dbReference type="Gene3D" id="1.10.700.10">
    <property type="entry name" value="Dioxygenase LigAB, LigA subunit"/>
    <property type="match status" value="1"/>
</dbReference>
<gene>
    <name evidence="2" type="ORF">SAMN05216554_1521</name>
</gene>
<evidence type="ECO:0000259" key="1">
    <source>
        <dbReference type="Pfam" id="PF07746"/>
    </source>
</evidence>